<dbReference type="FunFam" id="2.60.34.10:FF:000033">
    <property type="entry name" value="Heat shock 70 kDa protein 17"/>
    <property type="match status" value="1"/>
</dbReference>
<dbReference type="FunFam" id="3.90.640.10:FF:000004">
    <property type="entry name" value="Heat shock 70 kDa protein 4"/>
    <property type="match status" value="1"/>
</dbReference>
<dbReference type="Gene3D" id="2.60.34.10">
    <property type="entry name" value="Substrate Binding Domain Of DNAk, Chain A, domain 1"/>
    <property type="match status" value="1"/>
</dbReference>
<evidence type="ECO:0000256" key="8">
    <source>
        <dbReference type="SAM" id="MobiDB-lite"/>
    </source>
</evidence>
<proteinExistence type="inferred from homology"/>
<dbReference type="SUPFAM" id="SSF100934">
    <property type="entry name" value="Heat shock protein 70kD (HSP70), C-terminal subdomain"/>
    <property type="match status" value="1"/>
</dbReference>
<dbReference type="GO" id="GO:0140662">
    <property type="term" value="F:ATP-dependent protein folding chaperone"/>
    <property type="evidence" value="ECO:0007669"/>
    <property type="project" value="InterPro"/>
</dbReference>
<feature type="compositionally biased region" description="Basic and acidic residues" evidence="8">
    <location>
        <begin position="892"/>
        <end position="902"/>
    </location>
</feature>
<keyword evidence="3" id="KW-0547">Nucleotide-binding</keyword>
<evidence type="ECO:0000256" key="2">
    <source>
        <dbReference type="ARBA" id="ARBA00022729"/>
    </source>
</evidence>
<evidence type="ECO:0000256" key="4">
    <source>
        <dbReference type="ARBA" id="ARBA00022824"/>
    </source>
</evidence>
<dbReference type="InterPro" id="IPR018181">
    <property type="entry name" value="Heat_shock_70_CS"/>
</dbReference>
<dbReference type="Proteomes" id="UP000288805">
    <property type="component" value="Unassembled WGS sequence"/>
</dbReference>
<dbReference type="InterPro" id="IPR029048">
    <property type="entry name" value="HSP70_C_sf"/>
</dbReference>
<dbReference type="CDD" id="cd10230">
    <property type="entry name" value="ASKHA_NBD_HSP70_HYOU1"/>
    <property type="match status" value="1"/>
</dbReference>
<keyword evidence="5" id="KW-0067">ATP-binding</keyword>
<comment type="similarity">
    <text evidence="7">Belongs to the heat shock protein 70 (TC 1.A.33) family. HSP110/SSE subfamily.</text>
</comment>
<keyword evidence="6" id="KW-0143">Chaperone</keyword>
<feature type="region of interest" description="Disordered" evidence="8">
    <location>
        <begin position="888"/>
        <end position="956"/>
    </location>
</feature>
<dbReference type="InterPro" id="IPR043129">
    <property type="entry name" value="ATPase_NBD"/>
</dbReference>
<feature type="region of interest" description="Disordered" evidence="8">
    <location>
        <begin position="597"/>
        <end position="646"/>
    </location>
</feature>
<evidence type="ECO:0000256" key="5">
    <source>
        <dbReference type="ARBA" id="ARBA00022840"/>
    </source>
</evidence>
<dbReference type="GO" id="GO:0005524">
    <property type="term" value="F:ATP binding"/>
    <property type="evidence" value="ECO:0007669"/>
    <property type="project" value="UniProtKB-KW"/>
</dbReference>
<evidence type="ECO:0000256" key="3">
    <source>
        <dbReference type="ARBA" id="ARBA00022741"/>
    </source>
</evidence>
<dbReference type="PROSITE" id="PS01036">
    <property type="entry name" value="HSP70_3"/>
    <property type="match status" value="1"/>
</dbReference>
<name>A0A438H596_VITVI</name>
<evidence type="ECO:0000313" key="11">
    <source>
        <dbReference type="Proteomes" id="UP000288805"/>
    </source>
</evidence>
<dbReference type="SUPFAM" id="SSF53067">
    <property type="entry name" value="Actin-like ATPase domain"/>
    <property type="match status" value="2"/>
</dbReference>
<dbReference type="InterPro" id="IPR029047">
    <property type="entry name" value="HSP70_peptide-bd_sf"/>
</dbReference>
<feature type="chain" id="PRO_5019054593" evidence="9">
    <location>
        <begin position="24"/>
        <end position="956"/>
    </location>
</feature>
<reference evidence="10 11" key="1">
    <citation type="journal article" date="2018" name="PLoS Genet.">
        <title>Population sequencing reveals clonal diversity and ancestral inbreeding in the grapevine cultivar Chardonnay.</title>
        <authorList>
            <person name="Roach M.J."/>
            <person name="Johnson D.L."/>
            <person name="Bohlmann J."/>
            <person name="van Vuuren H.J."/>
            <person name="Jones S.J."/>
            <person name="Pretorius I.S."/>
            <person name="Schmidt S.A."/>
            <person name="Borneman A.R."/>
        </authorList>
    </citation>
    <scope>NUCLEOTIDE SEQUENCE [LARGE SCALE GENOMIC DNA]</scope>
    <source>
        <strain evidence="11">cv. Chardonnay</strain>
        <tissue evidence="10">Leaf</tissue>
    </source>
</reference>
<evidence type="ECO:0000256" key="6">
    <source>
        <dbReference type="ARBA" id="ARBA00023186"/>
    </source>
</evidence>
<feature type="compositionally biased region" description="Basic and acidic residues" evidence="8">
    <location>
        <begin position="637"/>
        <end position="646"/>
    </location>
</feature>
<dbReference type="GO" id="GO:0005788">
    <property type="term" value="C:endoplasmic reticulum lumen"/>
    <property type="evidence" value="ECO:0007669"/>
    <property type="project" value="UniProtKB-SubCell"/>
</dbReference>
<comment type="subcellular location">
    <subcellularLocation>
        <location evidence="1">Endoplasmic reticulum lumen</location>
    </subcellularLocation>
</comment>
<feature type="signal peptide" evidence="9">
    <location>
        <begin position="1"/>
        <end position="23"/>
    </location>
</feature>
<dbReference type="Gene3D" id="1.20.1270.10">
    <property type="match status" value="1"/>
</dbReference>
<organism evidence="10 11">
    <name type="scientific">Vitis vinifera</name>
    <name type="common">Grape</name>
    <dbReference type="NCBI Taxonomy" id="29760"/>
    <lineage>
        <taxon>Eukaryota</taxon>
        <taxon>Viridiplantae</taxon>
        <taxon>Streptophyta</taxon>
        <taxon>Embryophyta</taxon>
        <taxon>Tracheophyta</taxon>
        <taxon>Spermatophyta</taxon>
        <taxon>Magnoliopsida</taxon>
        <taxon>eudicotyledons</taxon>
        <taxon>Gunneridae</taxon>
        <taxon>Pentapetalae</taxon>
        <taxon>rosids</taxon>
        <taxon>Vitales</taxon>
        <taxon>Vitaceae</taxon>
        <taxon>Viteae</taxon>
        <taxon>Vitis</taxon>
    </lineage>
</organism>
<keyword evidence="10" id="KW-0346">Stress response</keyword>
<dbReference type="PANTHER" id="PTHR45639:SF3">
    <property type="entry name" value="HYPOXIA UP-REGULATED PROTEIN 1"/>
    <property type="match status" value="1"/>
</dbReference>
<dbReference type="PRINTS" id="PR00301">
    <property type="entry name" value="HEATSHOCK70"/>
</dbReference>
<sequence length="956" mass="106665">MSLFFRLGIFLSLLLLIPTPSQSAVSSIDLGSEWIKVAVVNLKPGQSPISVAINEMSKRKSPALVAFQSGNRLIGEEAAGIVARYPDKVYSFIRDMIGKPYNKIQDFLGKMYLPYNIVEDSRGTATIRFDDGTVFSLEELEAMTLSYAIKLAEFHSKVPVKDAVIAVPPYFGQAERRGLLTAAQLAGVNVLALINEHSGAALQYGIDKDFSNGSRHVVFYDMGSSSTYAALVYFSAYNAKEYGKTVSVNQFQVKDVSWDPELGGQNMEMRLVEYFADEFNKQVGNGVDVRKFPKAMAKLKKQVKRTKEILSANTAAPISVESLYDDRDFSFHCLSRYTLDRTNTLDVGYILLPLPWSYAFDGWLRSAITREKFEELCEDLWERSLIPVKEVLKNSGLKVDEIYAVELIGGATRVPKLQAKLQEFLGRKDLDRHLDADEAIVLGAALHAANLSDGIKLNRKLGMVDGSSYGLVVELDGPGLLKDESTRQLIVPRMKKLPSKMFRSIIHDKDFDVSLSYEDEDLLPPGVSSPRFAQYAVSGLADASAKYSPRNLSSPIKANLHFSLSRSGILSLDRADAVIEITEWIEVPKVNVTLENSSAASPNISVETSPHNASEDSNENLHADGGIDKTSNATENQSDKDLGTEKKLKKRTFRVPLKVVEKTVGPGMPLSKELIAEAKRKLEALDKKDAERRRTAELKNNLEGYIYTTKEKLESSEELEKISTTQERQSFIEKLDEVQEWLYTDGEDATAAEFQERLDLLKSIGDPIFFRLNELTARPAAMEDARKYLGQLKQHFLSYLKQMGTVIDFFSSEHLQIVQDWETKKPWLLKDKIDEVLSDGDKVKNWLEEKEAEQKKTSGFSTPAFTSDEVYEKIFKFQEKVASINRIPKPKPKIEKPTKNETTDNGASSEEKANASDSSSEETPSSQDDQSTAGDSDGKPNEEAEAEAEADVHDEL</sequence>
<dbReference type="AlphaFoldDB" id="A0A438H596"/>
<dbReference type="Gene3D" id="3.90.640.10">
    <property type="entry name" value="Actin, Chain A, domain 4"/>
    <property type="match status" value="2"/>
</dbReference>
<dbReference type="EMBL" id="QGNW01000280">
    <property type="protein sequence ID" value="RVW79487.1"/>
    <property type="molecule type" value="Genomic_DNA"/>
</dbReference>
<dbReference type="PANTHER" id="PTHR45639">
    <property type="entry name" value="HSC70CB, ISOFORM G-RELATED"/>
    <property type="match status" value="1"/>
</dbReference>
<feature type="compositionally biased region" description="Polar residues" evidence="8">
    <location>
        <begin position="597"/>
        <end position="612"/>
    </location>
</feature>
<keyword evidence="4" id="KW-0256">Endoplasmic reticulum</keyword>
<dbReference type="Gene3D" id="3.30.30.30">
    <property type="match status" value="1"/>
</dbReference>
<dbReference type="Pfam" id="PF00012">
    <property type="entry name" value="HSP70"/>
    <property type="match status" value="2"/>
</dbReference>
<accession>A0A438H596</accession>
<comment type="caution">
    <text evidence="10">The sequence shown here is derived from an EMBL/GenBank/DDBJ whole genome shotgun (WGS) entry which is preliminary data.</text>
</comment>
<dbReference type="FunFam" id="1.20.1270.10:FF:000002">
    <property type="entry name" value="Heat shock 70 kDa protein 4"/>
    <property type="match status" value="1"/>
</dbReference>
<evidence type="ECO:0000256" key="9">
    <source>
        <dbReference type="SAM" id="SignalP"/>
    </source>
</evidence>
<protein>
    <submittedName>
        <fullName evidence="10">Heat shock 70 kDa protein 17</fullName>
    </submittedName>
</protein>
<dbReference type="Gene3D" id="3.30.420.40">
    <property type="match status" value="4"/>
</dbReference>
<dbReference type="InterPro" id="IPR013126">
    <property type="entry name" value="Hsp_70_fam"/>
</dbReference>
<evidence type="ECO:0000256" key="1">
    <source>
        <dbReference type="ARBA" id="ARBA00004319"/>
    </source>
</evidence>
<evidence type="ECO:0000256" key="7">
    <source>
        <dbReference type="ARBA" id="ARBA00061090"/>
    </source>
</evidence>
<keyword evidence="2 9" id="KW-0732">Signal</keyword>
<gene>
    <name evidence="10" type="primary">HSP70-17_4</name>
    <name evidence="10" type="ORF">CK203_050081</name>
</gene>
<feature type="compositionally biased region" description="Low complexity" evidence="8">
    <location>
        <begin position="916"/>
        <end position="931"/>
    </location>
</feature>
<evidence type="ECO:0000313" key="10">
    <source>
        <dbReference type="EMBL" id="RVW79487.1"/>
    </source>
</evidence>